<accession>A0ACB6QPR1</accession>
<comment type="caution">
    <text evidence="1">The sequence shown here is derived from an EMBL/GenBank/DDBJ whole genome shotgun (WGS) entry which is preliminary data.</text>
</comment>
<evidence type="ECO:0000313" key="1">
    <source>
        <dbReference type="EMBL" id="KAF2468988.1"/>
    </source>
</evidence>
<proteinExistence type="predicted"/>
<organism evidence="1 2">
    <name type="scientific">Lindgomyces ingoldianus</name>
    <dbReference type="NCBI Taxonomy" id="673940"/>
    <lineage>
        <taxon>Eukaryota</taxon>
        <taxon>Fungi</taxon>
        <taxon>Dikarya</taxon>
        <taxon>Ascomycota</taxon>
        <taxon>Pezizomycotina</taxon>
        <taxon>Dothideomycetes</taxon>
        <taxon>Pleosporomycetidae</taxon>
        <taxon>Pleosporales</taxon>
        <taxon>Lindgomycetaceae</taxon>
        <taxon>Lindgomyces</taxon>
    </lineage>
</organism>
<gene>
    <name evidence="1" type="ORF">BDR25DRAFT_344171</name>
</gene>
<reference evidence="1" key="1">
    <citation type="journal article" date="2020" name="Stud. Mycol.">
        <title>101 Dothideomycetes genomes: a test case for predicting lifestyles and emergence of pathogens.</title>
        <authorList>
            <person name="Haridas S."/>
            <person name="Albert R."/>
            <person name="Binder M."/>
            <person name="Bloem J."/>
            <person name="Labutti K."/>
            <person name="Salamov A."/>
            <person name="Andreopoulos B."/>
            <person name="Baker S."/>
            <person name="Barry K."/>
            <person name="Bills G."/>
            <person name="Bluhm B."/>
            <person name="Cannon C."/>
            <person name="Castanera R."/>
            <person name="Culley D."/>
            <person name="Daum C."/>
            <person name="Ezra D."/>
            <person name="Gonzalez J."/>
            <person name="Henrissat B."/>
            <person name="Kuo A."/>
            <person name="Liang C."/>
            <person name="Lipzen A."/>
            <person name="Lutzoni F."/>
            <person name="Magnuson J."/>
            <person name="Mondo S."/>
            <person name="Nolan M."/>
            <person name="Ohm R."/>
            <person name="Pangilinan J."/>
            <person name="Park H.-J."/>
            <person name="Ramirez L."/>
            <person name="Alfaro M."/>
            <person name="Sun H."/>
            <person name="Tritt A."/>
            <person name="Yoshinaga Y."/>
            <person name="Zwiers L.-H."/>
            <person name="Turgeon B."/>
            <person name="Goodwin S."/>
            <person name="Spatafora J."/>
            <person name="Crous P."/>
            <person name="Grigoriev I."/>
        </authorList>
    </citation>
    <scope>NUCLEOTIDE SEQUENCE</scope>
    <source>
        <strain evidence="1">ATCC 200398</strain>
    </source>
</reference>
<dbReference type="Proteomes" id="UP000799755">
    <property type="component" value="Unassembled WGS sequence"/>
</dbReference>
<evidence type="ECO:0000313" key="2">
    <source>
        <dbReference type="Proteomes" id="UP000799755"/>
    </source>
</evidence>
<protein>
    <submittedName>
        <fullName evidence="1">Uncharacterized protein</fullName>
    </submittedName>
</protein>
<name>A0ACB6QPR1_9PLEO</name>
<sequence length="777" mass="79420">MTSIPTITSSTSLTTTSSPSPSGYGTCPTIYLPGHPVSYATFTRACEGAQSSVLDSNYYDYTDRCLGDWCDAVWSSAIQSYIDANITQSTTSTRTWFQGYYGTGSLSTVITGQSYWTSTYTYVQNPFRAVKPTSPCCHKCTISAQTIQLFFWPSSAAAPPPTVTGLPADATAAVTGVPVNGSGSYVDDTGFTFISPSVYLGFTSLGAHDRCGPVGEALYNTTLAFDPREISSILPYTTTATCIVTVPLSQGGYTITVWENSMPNPQPLTYSDVAQNCSSIDGYYYFSKNPFYNSAGDPCHPVVAIPTRVQQLQPAWSSCGADYYGGFYDPPKTLQQGPVLVPTAEPGQGNPTVVPSTSVPALPENAPTRGPDPPVSSFADSGNLPPASSAVDPGNQPPPASQTQKPAPPMSQPEQPPQASSARDQEQPVLPPPGSSTTIVIAPPSSEQSNGNPQQPSAAPVITLGPAPGLSNPGQVITLLPTVVPTSPSSPSNSNQLNNPSGPVIIIGTQTVGPGQAITVGGTTSTLPNGQTTVISGTQIFLVPGASQVIVGGSSTINLPPAQLTKPPAVVTLDGSTFTANSVSQIIIGSQTLTPGGIITIGGITSTLIDGSTTITGGTIISLAPGATEIVVGGTTIQLTAGPHATSGPLVITLDRTTLTADSLTQFVFGSSTLSMGGPALTISGTTYSLTTNVQGSTVLIAGTAGASTLAPARATTAAASMSIGSTRVSIGSQGSARGSATLAAPHASNTGAAGTFKSHNEWVWSVLLGFAMTHIL</sequence>
<keyword evidence="2" id="KW-1185">Reference proteome</keyword>
<dbReference type="EMBL" id="MU003514">
    <property type="protein sequence ID" value="KAF2468988.1"/>
    <property type="molecule type" value="Genomic_DNA"/>
</dbReference>